<dbReference type="FunFam" id="1.20.1740.10:FF:000001">
    <property type="entry name" value="Amino acid permease"/>
    <property type="match status" value="1"/>
</dbReference>
<evidence type="ECO:0000259" key="9">
    <source>
        <dbReference type="Pfam" id="PF00324"/>
    </source>
</evidence>
<evidence type="ECO:0000256" key="5">
    <source>
        <dbReference type="ARBA" id="ARBA00022970"/>
    </source>
</evidence>
<keyword evidence="7 8" id="KW-0472">Membrane</keyword>
<evidence type="ECO:0000256" key="1">
    <source>
        <dbReference type="ARBA" id="ARBA00004651"/>
    </source>
</evidence>
<evidence type="ECO:0000313" key="10">
    <source>
        <dbReference type="EMBL" id="GAO99918.1"/>
    </source>
</evidence>
<feature type="transmembrane region" description="Helical" evidence="8">
    <location>
        <begin position="90"/>
        <end position="112"/>
    </location>
</feature>
<feature type="transmembrane region" description="Helical" evidence="8">
    <location>
        <begin position="431"/>
        <end position="450"/>
    </location>
</feature>
<dbReference type="PANTHER" id="PTHR43495:SF2">
    <property type="entry name" value="D-SERINE_D-ALANINE_GLYCINE TRANSPORTER"/>
    <property type="match status" value="1"/>
</dbReference>
<dbReference type="AlphaFoldDB" id="A0A0K8MIA8"/>
<protein>
    <submittedName>
        <fullName evidence="10">Amino acid transport protein</fullName>
    </submittedName>
</protein>
<dbReference type="Gene3D" id="1.20.1740.10">
    <property type="entry name" value="Amino acid/polyamine transporter I"/>
    <property type="match status" value="1"/>
</dbReference>
<evidence type="ECO:0000256" key="7">
    <source>
        <dbReference type="ARBA" id="ARBA00023136"/>
    </source>
</evidence>
<proteinExistence type="predicted"/>
<feature type="transmembrane region" description="Helical" evidence="8">
    <location>
        <begin position="341"/>
        <end position="361"/>
    </location>
</feature>
<sequence length="459" mass="50107">MTQPSIDSEINLDGTKRTLSNRHVQMIAIGGTIGTGLFLGAGSTISKSGPTIILLYAVIGLLFFFMMRSIGEMLYSQPDQHTFVGFITKYLGKGTGVFAGLTYWLALIFAGMSELTAIANYVKYWFPDWNSALIEIGFLIILALLNILAAKAFGETEFWFALIKIIAIVALIVTGVFMALTGFKTPKGTSSFGNVFTNFSLFPNGFHNFLGSIPMVFFAMAGMEFVGITIGETKNPRQVLKKAINETVYRILLFYIGALFVIMSIIPWTSITPDRSPFVQVFQIVGFPAAAAVINFVVLTSAASALNSVLFSSGRHLFQLSQELGFKPLDKITKSGIPSRAVLTSATLLLFAPVIVSIPAISNAFQFVTSGASDLYIVVYILTMVAHRQYRKSADFMPDGFKMPFYEVTSPVTIAAFSLIFFSLFSNSDDVIPASGAIAWVILFGGFCFFKYRGQKIAA</sequence>
<evidence type="ECO:0000256" key="2">
    <source>
        <dbReference type="ARBA" id="ARBA00022448"/>
    </source>
</evidence>
<dbReference type="Proteomes" id="UP000253891">
    <property type="component" value="Unassembled WGS sequence"/>
</dbReference>
<feature type="transmembrane region" description="Helical" evidence="8">
    <location>
        <begin position="51"/>
        <end position="70"/>
    </location>
</feature>
<dbReference type="InterPro" id="IPR004841">
    <property type="entry name" value="AA-permease/SLC12A_dom"/>
</dbReference>
<keyword evidence="3" id="KW-1003">Cell membrane</keyword>
<dbReference type="GO" id="GO:0005886">
    <property type="term" value="C:plasma membrane"/>
    <property type="evidence" value="ECO:0007669"/>
    <property type="project" value="UniProtKB-SubCell"/>
</dbReference>
<evidence type="ECO:0000313" key="11">
    <source>
        <dbReference type="Proteomes" id="UP000253891"/>
    </source>
</evidence>
<feature type="transmembrane region" description="Helical" evidence="8">
    <location>
        <begin position="209"/>
        <end position="230"/>
    </location>
</feature>
<keyword evidence="5" id="KW-0029">Amino-acid transport</keyword>
<feature type="transmembrane region" description="Helical" evidence="8">
    <location>
        <begin position="281"/>
        <end position="306"/>
    </location>
</feature>
<dbReference type="Pfam" id="PF00324">
    <property type="entry name" value="AA_permease"/>
    <property type="match status" value="1"/>
</dbReference>
<keyword evidence="2" id="KW-0813">Transport</keyword>
<dbReference type="PROSITE" id="PS00218">
    <property type="entry name" value="AMINO_ACID_PERMEASE_1"/>
    <property type="match status" value="1"/>
</dbReference>
<feature type="domain" description="Amino acid permease/ SLC12A" evidence="9">
    <location>
        <begin position="23"/>
        <end position="424"/>
    </location>
</feature>
<dbReference type="EMBL" id="DF968003">
    <property type="protein sequence ID" value="GAO99918.1"/>
    <property type="molecule type" value="Genomic_DNA"/>
</dbReference>
<comment type="subcellular location">
    <subcellularLocation>
        <location evidence="1">Cell membrane</location>
        <topology evidence="1">Multi-pass membrane protein</topology>
    </subcellularLocation>
</comment>
<keyword evidence="11" id="KW-1185">Reference proteome</keyword>
<feature type="transmembrane region" description="Helical" evidence="8">
    <location>
        <begin position="405"/>
        <end position="425"/>
    </location>
</feature>
<dbReference type="PIRSF" id="PIRSF006060">
    <property type="entry name" value="AA_transporter"/>
    <property type="match status" value="1"/>
</dbReference>
<feature type="transmembrane region" description="Helical" evidence="8">
    <location>
        <begin position="161"/>
        <end position="183"/>
    </location>
</feature>
<dbReference type="PANTHER" id="PTHR43495">
    <property type="entry name" value="GABA PERMEASE"/>
    <property type="match status" value="1"/>
</dbReference>
<name>A0A0K8MIA8_9LACO</name>
<evidence type="ECO:0000256" key="6">
    <source>
        <dbReference type="ARBA" id="ARBA00022989"/>
    </source>
</evidence>
<dbReference type="GO" id="GO:0055085">
    <property type="term" value="P:transmembrane transport"/>
    <property type="evidence" value="ECO:0007669"/>
    <property type="project" value="InterPro"/>
</dbReference>
<keyword evidence="4 8" id="KW-0812">Transmembrane</keyword>
<reference evidence="10 11" key="1">
    <citation type="journal article" date="2015" name="BMC Genomics">
        <title>Comparative genomics of Fructobacillus spp. and Leuconostoc spp. reveals niche-specific evolution of Fructobacillus spp.</title>
        <authorList>
            <person name="Endo A."/>
            <person name="Tanizawa Y."/>
            <person name="Tanaka N."/>
            <person name="Maeno S."/>
            <person name="Kumar H."/>
            <person name="Shiwa Y."/>
            <person name="Okada S."/>
            <person name="Yoshikawa H."/>
            <person name="Dicks L."/>
            <person name="Nakagawa J."/>
            <person name="Arita M."/>
        </authorList>
    </citation>
    <scope>NUCLEOTIDE SEQUENCE [LARGE SCALE GENOMIC DNA]</scope>
    <source>
        <strain evidence="10 11">JCM 12225</strain>
    </source>
</reference>
<feature type="transmembrane region" description="Helical" evidence="8">
    <location>
        <begin position="132"/>
        <end position="149"/>
    </location>
</feature>
<evidence type="ECO:0000256" key="3">
    <source>
        <dbReference type="ARBA" id="ARBA00022475"/>
    </source>
</evidence>
<feature type="transmembrane region" description="Helical" evidence="8">
    <location>
        <begin position="251"/>
        <end position="269"/>
    </location>
</feature>
<evidence type="ECO:0000256" key="4">
    <source>
        <dbReference type="ARBA" id="ARBA00022692"/>
    </source>
</evidence>
<organism evidence="10 11">
    <name type="scientific">Fructobacillus ficulneus</name>
    <dbReference type="NCBI Taxonomy" id="157463"/>
    <lineage>
        <taxon>Bacteria</taxon>
        <taxon>Bacillati</taxon>
        <taxon>Bacillota</taxon>
        <taxon>Bacilli</taxon>
        <taxon>Lactobacillales</taxon>
        <taxon>Lactobacillaceae</taxon>
        <taxon>Fructobacillus</taxon>
    </lineage>
</organism>
<feature type="transmembrane region" description="Helical" evidence="8">
    <location>
        <begin position="26"/>
        <end position="45"/>
    </location>
</feature>
<accession>A0A0K8MIA8</accession>
<dbReference type="GO" id="GO:0006865">
    <property type="term" value="P:amino acid transport"/>
    <property type="evidence" value="ECO:0007669"/>
    <property type="project" value="UniProtKB-KW"/>
</dbReference>
<dbReference type="RefSeq" id="WP_061993283.1">
    <property type="nucleotide sequence ID" value="NZ_DF968003.1"/>
</dbReference>
<feature type="transmembrane region" description="Helical" evidence="8">
    <location>
        <begin position="367"/>
        <end position="385"/>
    </location>
</feature>
<evidence type="ECO:0000256" key="8">
    <source>
        <dbReference type="SAM" id="Phobius"/>
    </source>
</evidence>
<dbReference type="InterPro" id="IPR004840">
    <property type="entry name" value="Amino_acid_permease_CS"/>
</dbReference>
<gene>
    <name evidence="10" type="ORF">FFIC_260320</name>
</gene>
<keyword evidence="6 8" id="KW-1133">Transmembrane helix</keyword>
<dbReference type="OrthoDB" id="9780162at2"/>